<accession>A0A3C1KLX5</accession>
<dbReference type="Gene3D" id="1.10.287.70">
    <property type="match status" value="1"/>
</dbReference>
<organism evidence="3 4">
    <name type="scientific">Haliea salexigens</name>
    <dbReference type="NCBI Taxonomy" id="287487"/>
    <lineage>
        <taxon>Bacteria</taxon>
        <taxon>Pseudomonadati</taxon>
        <taxon>Pseudomonadota</taxon>
        <taxon>Gammaproteobacteria</taxon>
        <taxon>Cellvibrionales</taxon>
        <taxon>Halieaceae</taxon>
        <taxon>Haliea</taxon>
    </lineage>
</organism>
<feature type="non-terminal residue" evidence="3">
    <location>
        <position position="110"/>
    </location>
</feature>
<feature type="transmembrane region" description="Helical" evidence="1">
    <location>
        <begin position="50"/>
        <end position="69"/>
    </location>
</feature>
<feature type="transmembrane region" description="Helical" evidence="1">
    <location>
        <begin position="81"/>
        <end position="105"/>
    </location>
</feature>
<reference evidence="3 4" key="1">
    <citation type="journal article" date="2018" name="Nat. Biotechnol.">
        <title>A standardized bacterial taxonomy based on genome phylogeny substantially revises the tree of life.</title>
        <authorList>
            <person name="Parks D.H."/>
            <person name="Chuvochina M."/>
            <person name="Waite D.W."/>
            <person name="Rinke C."/>
            <person name="Skarshewski A."/>
            <person name="Chaumeil P.A."/>
            <person name="Hugenholtz P."/>
        </authorList>
    </citation>
    <scope>NUCLEOTIDE SEQUENCE [LARGE SCALE GENOMIC DNA]</scope>
    <source>
        <strain evidence="3">UBA9158</strain>
    </source>
</reference>
<keyword evidence="1" id="KW-0472">Membrane</keyword>
<dbReference type="EMBL" id="DMND01000110">
    <property type="protein sequence ID" value="HAN27667.1"/>
    <property type="molecule type" value="Genomic_DNA"/>
</dbReference>
<feature type="domain" description="Potassium channel" evidence="2">
    <location>
        <begin position="23"/>
        <end position="106"/>
    </location>
</feature>
<gene>
    <name evidence="3" type="ORF">DCP75_08090</name>
</gene>
<dbReference type="SUPFAM" id="SSF81324">
    <property type="entry name" value="Voltage-gated potassium channels"/>
    <property type="match status" value="1"/>
</dbReference>
<proteinExistence type="predicted"/>
<sequence>MSRHVHKSLVFLFLRRMRMPLVILITAYAIATVGFTLIPGVDDQGNPWRMSFFQAFYVVSYTGSTIGFGEVPYPFSPGQRLWTMVSIYLTVIAWLFSIGSIVALLQDPAY</sequence>
<evidence type="ECO:0000259" key="2">
    <source>
        <dbReference type="Pfam" id="PF07885"/>
    </source>
</evidence>
<dbReference type="Pfam" id="PF07885">
    <property type="entry name" value="Ion_trans_2"/>
    <property type="match status" value="1"/>
</dbReference>
<feature type="transmembrane region" description="Helical" evidence="1">
    <location>
        <begin position="21"/>
        <end position="38"/>
    </location>
</feature>
<dbReference type="Proteomes" id="UP000259273">
    <property type="component" value="Unassembled WGS sequence"/>
</dbReference>
<dbReference type="InterPro" id="IPR013099">
    <property type="entry name" value="K_chnl_dom"/>
</dbReference>
<protein>
    <submittedName>
        <fullName evidence="3">Potassium transporter TrkA</fullName>
    </submittedName>
</protein>
<dbReference type="AlphaFoldDB" id="A0A3C1KLX5"/>
<keyword evidence="1" id="KW-1133">Transmembrane helix</keyword>
<keyword evidence="1" id="KW-0812">Transmembrane</keyword>
<evidence type="ECO:0000256" key="1">
    <source>
        <dbReference type="SAM" id="Phobius"/>
    </source>
</evidence>
<name>A0A3C1KLX5_9GAMM</name>
<evidence type="ECO:0000313" key="4">
    <source>
        <dbReference type="Proteomes" id="UP000259273"/>
    </source>
</evidence>
<evidence type="ECO:0000313" key="3">
    <source>
        <dbReference type="EMBL" id="HAN27667.1"/>
    </source>
</evidence>
<comment type="caution">
    <text evidence="3">The sequence shown here is derived from an EMBL/GenBank/DDBJ whole genome shotgun (WGS) entry which is preliminary data.</text>
</comment>